<dbReference type="Pfam" id="PF00941">
    <property type="entry name" value="FAD_binding_5"/>
    <property type="match status" value="1"/>
</dbReference>
<keyword evidence="2" id="KW-0274">FAD</keyword>
<reference evidence="5 6" key="1">
    <citation type="submission" date="2024-05" db="EMBL/GenBank/DDBJ databases">
        <authorList>
            <person name="Jiang F."/>
        </authorList>
    </citation>
    <scope>NUCLEOTIDE SEQUENCE [LARGE SCALE GENOMIC DNA]</scope>
    <source>
        <strain evidence="5 6">LZ166</strain>
    </source>
</reference>
<dbReference type="PROSITE" id="PS51387">
    <property type="entry name" value="FAD_PCMH"/>
    <property type="match status" value="1"/>
</dbReference>
<accession>A0ABV3SJ35</accession>
<organism evidence="5 6">
    <name type="scientific">Aquibium pacificus</name>
    <dbReference type="NCBI Taxonomy" id="3153579"/>
    <lineage>
        <taxon>Bacteria</taxon>
        <taxon>Pseudomonadati</taxon>
        <taxon>Pseudomonadota</taxon>
        <taxon>Alphaproteobacteria</taxon>
        <taxon>Hyphomicrobiales</taxon>
        <taxon>Phyllobacteriaceae</taxon>
        <taxon>Aquibium</taxon>
    </lineage>
</organism>
<evidence type="ECO:0000256" key="1">
    <source>
        <dbReference type="ARBA" id="ARBA00022630"/>
    </source>
</evidence>
<dbReference type="Gene3D" id="3.30.43.10">
    <property type="entry name" value="Uridine Diphospho-n-acetylenolpyruvylglucosamine Reductase, domain 2"/>
    <property type="match status" value="1"/>
</dbReference>
<dbReference type="InterPro" id="IPR016167">
    <property type="entry name" value="FAD-bd_PCMH_sub1"/>
</dbReference>
<dbReference type="InterPro" id="IPR036318">
    <property type="entry name" value="FAD-bd_PCMH-like_sf"/>
</dbReference>
<gene>
    <name evidence="5" type="ORF">ABGN05_09610</name>
</gene>
<evidence type="ECO:0000256" key="2">
    <source>
        <dbReference type="ARBA" id="ARBA00022827"/>
    </source>
</evidence>
<comment type="caution">
    <text evidence="5">The sequence shown here is derived from an EMBL/GenBank/DDBJ whole genome shotgun (WGS) entry which is preliminary data.</text>
</comment>
<keyword evidence="6" id="KW-1185">Reference proteome</keyword>
<evidence type="ECO:0000313" key="5">
    <source>
        <dbReference type="EMBL" id="MEX0405916.1"/>
    </source>
</evidence>
<evidence type="ECO:0000313" key="6">
    <source>
        <dbReference type="Proteomes" id="UP001556692"/>
    </source>
</evidence>
<dbReference type="InterPro" id="IPR005107">
    <property type="entry name" value="CO_DH_flav_C"/>
</dbReference>
<evidence type="ECO:0000259" key="4">
    <source>
        <dbReference type="PROSITE" id="PS51387"/>
    </source>
</evidence>
<proteinExistence type="predicted"/>
<dbReference type="InterPro" id="IPR036683">
    <property type="entry name" value="CO_DH_flav_C_dom_sf"/>
</dbReference>
<feature type="domain" description="FAD-binding PCMH-type" evidence="4">
    <location>
        <begin position="1"/>
        <end position="178"/>
    </location>
</feature>
<dbReference type="InterPro" id="IPR016166">
    <property type="entry name" value="FAD-bd_PCMH"/>
</dbReference>
<dbReference type="RefSeq" id="WP_367953789.1">
    <property type="nucleotide sequence ID" value="NZ_JBDPGJ010000002.1"/>
</dbReference>
<dbReference type="SUPFAM" id="SSF56176">
    <property type="entry name" value="FAD-binding/transporter-associated domain-like"/>
    <property type="match status" value="1"/>
</dbReference>
<dbReference type="PANTHER" id="PTHR42659">
    <property type="entry name" value="XANTHINE DEHYDROGENASE SUBUNIT C-RELATED"/>
    <property type="match status" value="1"/>
</dbReference>
<dbReference type="PANTHER" id="PTHR42659:SF2">
    <property type="entry name" value="XANTHINE DEHYDROGENASE SUBUNIT C-RELATED"/>
    <property type="match status" value="1"/>
</dbReference>
<name>A0ABV3SJ35_9HYPH</name>
<dbReference type="Proteomes" id="UP001556692">
    <property type="component" value="Unassembled WGS sequence"/>
</dbReference>
<dbReference type="InterPro" id="IPR002346">
    <property type="entry name" value="Mopterin_DH_FAD-bd"/>
</dbReference>
<dbReference type="SMART" id="SM01092">
    <property type="entry name" value="CO_deh_flav_C"/>
    <property type="match status" value="1"/>
</dbReference>
<keyword evidence="3" id="KW-0560">Oxidoreductase</keyword>
<dbReference type="Pfam" id="PF03450">
    <property type="entry name" value="CO_deh_flav_C"/>
    <property type="match status" value="1"/>
</dbReference>
<dbReference type="SUPFAM" id="SSF55447">
    <property type="entry name" value="CO dehydrogenase flavoprotein C-terminal domain-like"/>
    <property type="match status" value="1"/>
</dbReference>
<dbReference type="InterPro" id="IPR016169">
    <property type="entry name" value="FAD-bd_PCMH_sub2"/>
</dbReference>
<evidence type="ECO:0000256" key="3">
    <source>
        <dbReference type="ARBA" id="ARBA00023002"/>
    </source>
</evidence>
<sequence>MKPAPFVLHRPKTLDEALAALAENHEDGGLVLAGGQSLVPMMALRVAYPPHLVDINGVEGLSRLEVEDGRLVIGATVRHAAFHRPVIEGCLGELLADVSRSIAHYPIRKRGTFCGSLAHADPASEWCLVAVTLGAELALASTGGRRTLDAADYLVGAMSTARESDEILLEVRLPLLPPSSTFGFYEFSRRAGDFAIGMSLVSYRIDAGRMRDVRIGLGGIEEISHRMKAAEAVLEGQAPGTEMFAEAAAVAQGNVDPMDDATTSAQYRRDLTGVVIRRALGAALARHQSQLA</sequence>
<dbReference type="Gene3D" id="3.30.465.10">
    <property type="match status" value="1"/>
</dbReference>
<dbReference type="EMBL" id="JBDPGJ010000002">
    <property type="protein sequence ID" value="MEX0405916.1"/>
    <property type="molecule type" value="Genomic_DNA"/>
</dbReference>
<protein>
    <submittedName>
        <fullName evidence="5">FAD binding domain-containing protein</fullName>
    </submittedName>
</protein>
<keyword evidence="1" id="KW-0285">Flavoprotein</keyword>
<dbReference type="Gene3D" id="3.30.390.50">
    <property type="entry name" value="CO dehydrogenase flavoprotein, C-terminal domain"/>
    <property type="match status" value="1"/>
</dbReference>
<dbReference type="InterPro" id="IPR051312">
    <property type="entry name" value="Diverse_Substr_Oxidored"/>
</dbReference>